<organism evidence="11 12">
    <name type="scientific">Cryptococcus depauperatus CBS 7841</name>
    <dbReference type="NCBI Taxonomy" id="1295531"/>
    <lineage>
        <taxon>Eukaryota</taxon>
        <taxon>Fungi</taxon>
        <taxon>Dikarya</taxon>
        <taxon>Basidiomycota</taxon>
        <taxon>Agaricomycotina</taxon>
        <taxon>Tremellomycetes</taxon>
        <taxon>Tremellales</taxon>
        <taxon>Cryptococcaceae</taxon>
        <taxon>Cryptococcus</taxon>
    </lineage>
</organism>
<dbReference type="EMBL" id="CP143789">
    <property type="protein sequence ID" value="WVN90028.1"/>
    <property type="molecule type" value="Genomic_DNA"/>
</dbReference>
<dbReference type="KEGG" id="cdep:91089469"/>
<evidence type="ECO:0000256" key="1">
    <source>
        <dbReference type="ARBA" id="ARBA00004389"/>
    </source>
</evidence>
<dbReference type="AlphaFoldDB" id="A0A1E3HYE7"/>
<dbReference type="VEuPathDB" id="FungiDB:L203_05628"/>
<evidence type="ECO:0000313" key="11">
    <source>
        <dbReference type="EMBL" id="WVN90028.1"/>
    </source>
</evidence>
<reference evidence="11" key="3">
    <citation type="submission" date="2024-01" db="EMBL/GenBank/DDBJ databases">
        <authorList>
            <person name="Coelho M.A."/>
            <person name="David-Palma M."/>
            <person name="Shea T."/>
            <person name="Sun S."/>
            <person name="Cuomo C.A."/>
            <person name="Heitman J."/>
        </authorList>
    </citation>
    <scope>NUCLEOTIDE SEQUENCE</scope>
    <source>
        <strain evidence="11">CBS 7841</strain>
    </source>
</reference>
<reference evidence="11" key="2">
    <citation type="journal article" date="2022" name="Elife">
        <title>Obligate sexual reproduction of a homothallic fungus closely related to the Cryptococcus pathogenic species complex.</title>
        <authorList>
            <person name="Passer A.R."/>
            <person name="Clancey S.A."/>
            <person name="Shea T."/>
            <person name="David-Palma M."/>
            <person name="Averette A.F."/>
            <person name="Boekhout T."/>
            <person name="Porcel B.M."/>
            <person name="Nowrousian M."/>
            <person name="Cuomo C.A."/>
            <person name="Sun S."/>
            <person name="Heitman J."/>
            <person name="Coelho M.A."/>
        </authorList>
    </citation>
    <scope>NUCLEOTIDE SEQUENCE</scope>
    <source>
        <strain evidence="11">CBS 7841</strain>
    </source>
</reference>
<evidence type="ECO:0000256" key="3">
    <source>
        <dbReference type="ARBA" id="ARBA00010345"/>
    </source>
</evidence>
<reference evidence="11" key="1">
    <citation type="submission" date="2016-06" db="EMBL/GenBank/DDBJ databases">
        <authorList>
            <person name="Cuomo C."/>
            <person name="Litvintseva A."/>
            <person name="Heitman J."/>
            <person name="Chen Y."/>
            <person name="Sun S."/>
            <person name="Springer D."/>
            <person name="Dromer F."/>
            <person name="Young S."/>
            <person name="Zeng Q."/>
            <person name="Chapman S."/>
            <person name="Gujja S."/>
            <person name="Saif S."/>
            <person name="Birren B."/>
        </authorList>
    </citation>
    <scope>NUCLEOTIDE SEQUENCE</scope>
    <source>
        <strain evidence="11">CBS 7841</strain>
    </source>
</reference>
<accession>A0A1E3HYE7</accession>
<dbReference type="GeneID" id="91089469"/>
<keyword evidence="7" id="KW-1133">Transmembrane helix</keyword>
<dbReference type="GO" id="GO:0005789">
    <property type="term" value="C:endoplasmic reticulum membrane"/>
    <property type="evidence" value="ECO:0007669"/>
    <property type="project" value="UniProtKB-SubCell"/>
</dbReference>
<gene>
    <name evidence="11" type="ORF">L203_105260</name>
</gene>
<protein>
    <recommendedName>
        <fullName evidence="10">Protein PBN1</fullName>
    </recommendedName>
</protein>
<evidence type="ECO:0000313" key="12">
    <source>
        <dbReference type="Proteomes" id="UP000094043"/>
    </source>
</evidence>
<comment type="pathway">
    <text evidence="2 10">Glycolipid biosynthesis; glycosylphosphatidylinositol-anchor biosynthesis.</text>
</comment>
<comment type="subcellular location">
    <subcellularLocation>
        <location evidence="1 10">Endoplasmic reticulum membrane</location>
        <topology evidence="1 10">Single-pass membrane protein</topology>
    </subcellularLocation>
</comment>
<evidence type="ECO:0000256" key="4">
    <source>
        <dbReference type="ARBA" id="ARBA00022502"/>
    </source>
</evidence>
<dbReference type="OrthoDB" id="5546453at2759"/>
<keyword evidence="5" id="KW-0812">Transmembrane</keyword>
<dbReference type="RefSeq" id="XP_066070728.1">
    <property type="nucleotide sequence ID" value="XM_066214631.1"/>
</dbReference>
<evidence type="ECO:0000256" key="5">
    <source>
        <dbReference type="ARBA" id="ARBA00022692"/>
    </source>
</evidence>
<evidence type="ECO:0000256" key="9">
    <source>
        <dbReference type="ARBA" id="ARBA00023180"/>
    </source>
</evidence>
<evidence type="ECO:0000256" key="10">
    <source>
        <dbReference type="RuleBase" id="RU366056"/>
    </source>
</evidence>
<dbReference type="GO" id="GO:0006506">
    <property type="term" value="P:GPI anchor biosynthetic process"/>
    <property type="evidence" value="ECO:0007669"/>
    <property type="project" value="UniProtKB-UniPathway"/>
</dbReference>
<evidence type="ECO:0000256" key="8">
    <source>
        <dbReference type="ARBA" id="ARBA00023136"/>
    </source>
</evidence>
<dbReference type="InterPro" id="IPR013233">
    <property type="entry name" value="PIG-X/PBN1"/>
</dbReference>
<keyword evidence="4 10" id="KW-0337">GPI-anchor biosynthesis</keyword>
<sequence length="234" mass="26011">MSFHPLNLTLSFSQPSFHPILRIELPKSPSESTTSGLLCQPLILLSITLPDGLFVDPDELEGRWPLNLGAGIESPGSSSPTVVEWFVSPSVVDIERPLLGDSASRHTLSLAVKPPARRSNNSARLCLPLHVRYLPPSDGGWRTIVFPGDDGSEIRSSWQCIDSLTRWPPDFHDLPRIFPQPTAITLPTGKYLHQDLVEVATPMVIWVGWAWIVWRIWKFGSKLGASQRGAEKHK</sequence>
<keyword evidence="6 10" id="KW-0256">Endoplasmic reticulum</keyword>
<proteinExistence type="inferred from homology"/>
<keyword evidence="9" id="KW-0325">Glycoprotein</keyword>
<comment type="function">
    <text evidence="10">Required for proper folding and/or the stability of a subset of proteins in the endoplasmic reticulum. Component of glycosylphosphatidylinositol-mannosyltransferase 1 which transfers the first of the 4 mannoses in the GPI-anchor precursors during GPI-anchor biosynthesis. Probably acts by stabilizing the mannosyltransferase GPI14.</text>
</comment>
<evidence type="ECO:0000256" key="7">
    <source>
        <dbReference type="ARBA" id="ARBA00022989"/>
    </source>
</evidence>
<evidence type="ECO:0000256" key="6">
    <source>
        <dbReference type="ARBA" id="ARBA00022824"/>
    </source>
</evidence>
<keyword evidence="8" id="KW-0472">Membrane</keyword>
<evidence type="ECO:0000256" key="2">
    <source>
        <dbReference type="ARBA" id="ARBA00004687"/>
    </source>
</evidence>
<comment type="similarity">
    <text evidence="3 10">Belongs to the PIGX family.</text>
</comment>
<name>A0A1E3HYE7_9TREE</name>
<keyword evidence="12" id="KW-1185">Reference proteome</keyword>
<dbReference type="Pfam" id="PF08320">
    <property type="entry name" value="PIG-X"/>
    <property type="match status" value="1"/>
</dbReference>
<dbReference type="Proteomes" id="UP000094043">
    <property type="component" value="Chromosome 6"/>
</dbReference>